<accession>A0A7G9YXY4</accession>
<dbReference type="AlphaFoldDB" id="A0A7G9YXY4"/>
<evidence type="ECO:0000313" key="1">
    <source>
        <dbReference type="EMBL" id="QNO52868.1"/>
    </source>
</evidence>
<name>A0A7G9YXY4_9EURY</name>
<protein>
    <submittedName>
        <fullName evidence="1">Uncharacterized protein</fullName>
    </submittedName>
</protein>
<sequence>MKMETRNALPKDFDFILKDIFINSIQIEEQFQRKGLGTEVINWLLKEARKFFAKNKFEFFEETKSGILVERRVDLLFLNFTFSFLSQSRHQLRFDQPPEPNQN</sequence>
<dbReference type="EMBL" id="MT631524">
    <property type="protein sequence ID" value="QNO52868.1"/>
    <property type="molecule type" value="Genomic_DNA"/>
</dbReference>
<reference evidence="1" key="1">
    <citation type="submission" date="2020-06" db="EMBL/GenBank/DDBJ databases">
        <title>Unique genomic features of the anaerobic methanotrophic archaea.</title>
        <authorList>
            <person name="Chadwick G.L."/>
            <person name="Skennerton C.T."/>
            <person name="Laso-Perez R."/>
            <person name="Leu A.O."/>
            <person name="Speth D.R."/>
            <person name="Yu H."/>
            <person name="Morgan-Lang C."/>
            <person name="Hatzenpichler R."/>
            <person name="Goudeau D."/>
            <person name="Malmstrom R."/>
            <person name="Brazelton W.J."/>
            <person name="Woyke T."/>
            <person name="Hallam S.J."/>
            <person name="Tyson G.W."/>
            <person name="Wegener G."/>
            <person name="Boetius A."/>
            <person name="Orphan V."/>
        </authorList>
    </citation>
    <scope>NUCLEOTIDE SEQUENCE</scope>
</reference>
<dbReference type="CDD" id="cd04301">
    <property type="entry name" value="NAT_SF"/>
    <property type="match status" value="1"/>
</dbReference>
<dbReference type="InterPro" id="IPR016181">
    <property type="entry name" value="Acyl_CoA_acyltransferase"/>
</dbReference>
<proteinExistence type="predicted"/>
<gene>
    <name evidence="1" type="ORF">DOLIJACH_00003</name>
</gene>
<dbReference type="SUPFAM" id="SSF55729">
    <property type="entry name" value="Acyl-CoA N-acyltransferases (Nat)"/>
    <property type="match status" value="1"/>
</dbReference>
<organism evidence="1">
    <name type="scientific">Candidatus Methanophagaceae archaeon ANME-1 ERB6</name>
    <dbReference type="NCBI Taxonomy" id="2759912"/>
    <lineage>
        <taxon>Archaea</taxon>
        <taxon>Methanobacteriati</taxon>
        <taxon>Methanobacteriota</taxon>
        <taxon>Stenosarchaea group</taxon>
        <taxon>Methanomicrobia</taxon>
        <taxon>Candidatus Methanophagales</taxon>
        <taxon>Candidatus Methanophagaceae</taxon>
    </lineage>
</organism>